<gene>
    <name evidence="2" type="ORF">PGAL8A_00153300</name>
</gene>
<dbReference type="EMBL" id="CVMV01000019">
    <property type="protein sequence ID" value="CRG93824.1"/>
    <property type="molecule type" value="Genomic_DNA"/>
</dbReference>
<protein>
    <recommendedName>
        <fullName evidence="4">Fam-f protein</fullName>
    </recommendedName>
</protein>
<evidence type="ECO:0000256" key="1">
    <source>
        <dbReference type="SAM" id="SignalP"/>
    </source>
</evidence>
<dbReference type="OrthoDB" id="387072at2759"/>
<organism evidence="2 3">
    <name type="scientific">Plasmodium gallinaceum</name>
    <dbReference type="NCBI Taxonomy" id="5849"/>
    <lineage>
        <taxon>Eukaryota</taxon>
        <taxon>Sar</taxon>
        <taxon>Alveolata</taxon>
        <taxon>Apicomplexa</taxon>
        <taxon>Aconoidasida</taxon>
        <taxon>Haemosporida</taxon>
        <taxon>Plasmodiidae</taxon>
        <taxon>Plasmodium</taxon>
        <taxon>Plasmodium (Haemamoeba)</taxon>
    </lineage>
</organism>
<sequence>MSINNFLIFLIIKSSIILTYRTCTIKDLNKSSETSTGWKFHKLQEKKVFIHNYLDNILDSDIEEYHEETEYLSYNEHTEDKNTKLIDIICIKTYVLKVKEILHGTKTEKEKSYLDICRNCKHLFNDENECLNMTITLVSNHIEIKVPQLGLMLDKRGLRQSIIINYPITYVLSKLMYSLINVNPYDEKQMNFACDSLLTKLSAEINKNIMDLIGDLHIFNKDVGKYITTIRSFFTKCYNENEKSLLNSCRVLRNALDKVKELNKELLNNSKEKFLEPHKYIKKIDENIIHLLPIKNESNLHYYIKQIYNFIYISSSIVDEMEKIYIREINDSILKKREFIDLFYLRDTNHIKNICSIRIMTTISWFFNQINLDMFNKNKKIKTLFNEKFSFQNLRNMVFSIFNSVSESKGDILDLCMDSMADVIYTVSSMLSNYYEKETFFSRDNLTFSKLIKFTEIYVLRYKLKDMEGENYSIESMGLRKMNPFNINKIENLVCMMKRLSNKMNFYISLLKKSYLQELMYENYDKYIVENIFIDDSELFFCTSSGEYLIHKEFFNNVFKIISV</sequence>
<reference evidence="2" key="1">
    <citation type="submission" date="2015-04" db="EMBL/GenBank/DDBJ databases">
        <authorList>
            <consortium name="Pathogen Informatics"/>
        </authorList>
    </citation>
    <scope>NUCLEOTIDE SEQUENCE [LARGE SCALE GENOMIC DNA]</scope>
    <source>
        <strain evidence="2">8A</strain>
    </source>
</reference>
<evidence type="ECO:0008006" key="4">
    <source>
        <dbReference type="Google" id="ProtNLM"/>
    </source>
</evidence>
<dbReference type="Proteomes" id="UP000220797">
    <property type="component" value="Unassembled WGS sequence"/>
</dbReference>
<keyword evidence="3" id="KW-1185">Reference proteome</keyword>
<dbReference type="RefSeq" id="XP_028526645.1">
    <property type="nucleotide sequence ID" value="XM_028675077.1"/>
</dbReference>
<dbReference type="OMA" id="TAISWFL"/>
<feature type="chain" id="PRO_5012113935" description="Fam-f protein" evidence="1">
    <location>
        <begin position="20"/>
        <end position="564"/>
    </location>
</feature>
<comment type="caution">
    <text evidence="2">The sequence shown here is derived from an EMBL/GenBank/DDBJ whole genome shotgun (WGS) entry which is preliminary data.</text>
</comment>
<proteinExistence type="predicted"/>
<accession>A0A1J1GRB5</accession>
<evidence type="ECO:0000313" key="2">
    <source>
        <dbReference type="EMBL" id="CRG93824.1"/>
    </source>
</evidence>
<dbReference type="GeneID" id="39730057"/>
<keyword evidence="1" id="KW-0732">Signal</keyword>
<dbReference type="AlphaFoldDB" id="A0A1J1GRB5"/>
<evidence type="ECO:0000313" key="3">
    <source>
        <dbReference type="Proteomes" id="UP000220797"/>
    </source>
</evidence>
<dbReference type="VEuPathDB" id="PlasmoDB:PGAL8A_00153300"/>
<feature type="signal peptide" evidence="1">
    <location>
        <begin position="1"/>
        <end position="19"/>
    </location>
</feature>
<name>A0A1J1GRB5_PLAGA</name>